<evidence type="ECO:0000256" key="1">
    <source>
        <dbReference type="ARBA" id="ARBA00004651"/>
    </source>
</evidence>
<keyword evidence="4" id="KW-0762">Sugar transport</keyword>
<dbReference type="PROSITE" id="PS51103">
    <property type="entry name" value="PTS_EIIC_TYPE_1"/>
    <property type="match status" value="1"/>
</dbReference>
<sequence>MFEKLQRLGKSFMIPIAILPIAGIFLGVGAAFTNPVMVETYNLGAILGPGTILYYILSAMAAIGSAVFGNLALLFAVGIATGLAVQEKGAAGLSAAISFVIFHTSISTILGFLGYNPETTSVDYFLSQGKNAIEAAKLSNVYGYELGIFTVRIGVLGGIIVGLLVAYLTNRYYDKKMPEALSFFAGVRFVPIVSVLIISIVGAIVPFIWPYIHLGISTFSEFFGRTGPVGIFFYGFFMRILNIFGLHHAIYPLFWFTSLGGELEVAGKLIQGGQNIFFAQLADPTVTKFSAEATKYFTGGFLPMMFGLPAAALAMYRAADDKNKKIVGGLLFSAALTSFLTGITEPIEFTFLFVAPLLYGIHAVLEGLSYAVLYALDVSVGVTFSRGIIDFTLFGLLQGNAKTNYIWILILGIPTALIYYFTFKTLITKLNLKTPGRGEDAENKLYTKKDTLLKDVNIEEVIDALGGRDNLVEVDACITRLRITVKDISKVADKELWTSKLKAKGIFKKGSGVQVIYGAMAEVLKNEINKVR</sequence>
<dbReference type="GO" id="GO:0016301">
    <property type="term" value="F:kinase activity"/>
    <property type="evidence" value="ECO:0007669"/>
    <property type="project" value="UniProtKB-KW"/>
</dbReference>
<feature type="domain" description="PTS EIIB type-1" evidence="13">
    <location>
        <begin position="455"/>
        <end position="532"/>
    </location>
</feature>
<protein>
    <submittedName>
        <fullName evidence="15">PTS system glucoside-specific EIICBA component</fullName>
    </submittedName>
</protein>
<organism evidence="15 16">
    <name type="scientific">Tissierella creatinophila DSM 6911</name>
    <dbReference type="NCBI Taxonomy" id="1123403"/>
    <lineage>
        <taxon>Bacteria</taxon>
        <taxon>Bacillati</taxon>
        <taxon>Bacillota</taxon>
        <taxon>Tissierellia</taxon>
        <taxon>Tissierellales</taxon>
        <taxon>Tissierellaceae</taxon>
        <taxon>Tissierella</taxon>
    </lineage>
</organism>
<evidence type="ECO:0000256" key="6">
    <source>
        <dbReference type="ARBA" id="ARBA00022683"/>
    </source>
</evidence>
<dbReference type="InterPro" id="IPR013013">
    <property type="entry name" value="PTS_EIIC_1"/>
</dbReference>
<feature type="active site" description="Phosphocysteine intermediate; for EIIB activity" evidence="11">
    <location>
        <position position="477"/>
    </location>
</feature>
<dbReference type="Pfam" id="PF00367">
    <property type="entry name" value="PTS_EIIB"/>
    <property type="match status" value="1"/>
</dbReference>
<evidence type="ECO:0000313" key="15">
    <source>
        <dbReference type="EMBL" id="OLS02431.1"/>
    </source>
</evidence>
<dbReference type="PROSITE" id="PS51098">
    <property type="entry name" value="PTS_EIIB_TYPE_1"/>
    <property type="match status" value="1"/>
</dbReference>
<dbReference type="InterPro" id="IPR001996">
    <property type="entry name" value="PTS_IIB_1"/>
</dbReference>
<name>A0A1U7M563_TISCR</name>
<feature type="transmembrane region" description="Helical" evidence="12">
    <location>
        <begin position="12"/>
        <end position="32"/>
    </location>
</feature>
<dbReference type="RefSeq" id="WP_143583110.1">
    <property type="nucleotide sequence ID" value="NZ_LTDM01000028.1"/>
</dbReference>
<keyword evidence="6" id="KW-0598">Phosphotransferase system</keyword>
<dbReference type="EMBL" id="LTDM01000028">
    <property type="protein sequence ID" value="OLS02431.1"/>
    <property type="molecule type" value="Genomic_DNA"/>
</dbReference>
<evidence type="ECO:0000256" key="5">
    <source>
        <dbReference type="ARBA" id="ARBA00022679"/>
    </source>
</evidence>
<feature type="transmembrane region" description="Helical" evidence="12">
    <location>
        <begin position="52"/>
        <end position="85"/>
    </location>
</feature>
<dbReference type="InterPro" id="IPR003352">
    <property type="entry name" value="PTS_EIIC"/>
</dbReference>
<feature type="transmembrane region" description="Helical" evidence="12">
    <location>
        <begin position="92"/>
        <end position="115"/>
    </location>
</feature>
<dbReference type="InterPro" id="IPR050429">
    <property type="entry name" value="PTS_Glucose_EIICBA"/>
</dbReference>
<feature type="transmembrane region" description="Helical" evidence="12">
    <location>
        <begin position="405"/>
        <end position="423"/>
    </location>
</feature>
<keyword evidence="2" id="KW-0813">Transport</keyword>
<keyword evidence="7 12" id="KW-0812">Transmembrane</keyword>
<accession>A0A1U7M563</accession>
<evidence type="ECO:0000256" key="10">
    <source>
        <dbReference type="ARBA" id="ARBA00023136"/>
    </source>
</evidence>
<evidence type="ECO:0000256" key="3">
    <source>
        <dbReference type="ARBA" id="ARBA00022475"/>
    </source>
</evidence>
<evidence type="ECO:0000256" key="9">
    <source>
        <dbReference type="ARBA" id="ARBA00022989"/>
    </source>
</evidence>
<dbReference type="GO" id="GO:0009401">
    <property type="term" value="P:phosphoenolpyruvate-dependent sugar phosphotransferase system"/>
    <property type="evidence" value="ECO:0007669"/>
    <property type="project" value="UniProtKB-KW"/>
</dbReference>
<dbReference type="PANTHER" id="PTHR30009">
    <property type="entry name" value="CYTOCHROME C-TYPE SYNTHESIS PROTEIN AND PTS TRANSMEMBRANE COMPONENT"/>
    <property type="match status" value="1"/>
</dbReference>
<keyword evidence="10 12" id="KW-0472">Membrane</keyword>
<feature type="transmembrane region" description="Helical" evidence="12">
    <location>
        <begin position="372"/>
        <end position="393"/>
    </location>
</feature>
<comment type="caution">
    <text evidence="15">The sequence shown here is derived from an EMBL/GenBank/DDBJ whole genome shotgun (WGS) entry which is preliminary data.</text>
</comment>
<feature type="transmembrane region" description="Helical" evidence="12">
    <location>
        <begin position="146"/>
        <end position="168"/>
    </location>
</feature>
<evidence type="ECO:0000256" key="12">
    <source>
        <dbReference type="SAM" id="Phobius"/>
    </source>
</evidence>
<dbReference type="InterPro" id="IPR036878">
    <property type="entry name" value="Glu_permease_IIB"/>
</dbReference>
<feature type="transmembrane region" description="Helical" evidence="12">
    <location>
        <begin position="349"/>
        <end position="365"/>
    </location>
</feature>
<gene>
    <name evidence="15" type="primary">glcB</name>
    <name evidence="15" type="ORF">TICRE_15830</name>
</gene>
<evidence type="ECO:0000256" key="4">
    <source>
        <dbReference type="ARBA" id="ARBA00022597"/>
    </source>
</evidence>
<dbReference type="Gene3D" id="3.30.1360.60">
    <property type="entry name" value="Glucose permease domain IIB"/>
    <property type="match status" value="1"/>
</dbReference>
<reference evidence="15 16" key="1">
    <citation type="submission" date="2016-02" db="EMBL/GenBank/DDBJ databases">
        <title>Genome sequence of Tissierella creatinophila DSM 6911.</title>
        <authorList>
            <person name="Poehlein A."/>
            <person name="Daniel R."/>
        </authorList>
    </citation>
    <scope>NUCLEOTIDE SEQUENCE [LARGE SCALE GENOMIC DNA]</scope>
    <source>
        <strain evidence="15 16">DSM 6911</strain>
    </source>
</reference>
<keyword evidence="9 12" id="KW-1133">Transmembrane helix</keyword>
<evidence type="ECO:0000256" key="2">
    <source>
        <dbReference type="ARBA" id="ARBA00022448"/>
    </source>
</evidence>
<dbReference type="PANTHER" id="PTHR30009:SF12">
    <property type="entry name" value="PHOSPHOTRANSFERASE IIC COMPONENT GLVC"/>
    <property type="match status" value="1"/>
</dbReference>
<keyword evidence="16" id="KW-1185">Reference proteome</keyword>
<dbReference type="GO" id="GO:0005886">
    <property type="term" value="C:plasma membrane"/>
    <property type="evidence" value="ECO:0007669"/>
    <property type="project" value="UniProtKB-SubCell"/>
</dbReference>
<dbReference type="NCBIfam" id="TIGR00826">
    <property type="entry name" value="EIIB_glc"/>
    <property type="match status" value="1"/>
</dbReference>
<evidence type="ECO:0000259" key="14">
    <source>
        <dbReference type="PROSITE" id="PS51103"/>
    </source>
</evidence>
<feature type="domain" description="PTS EIIC type-1" evidence="14">
    <location>
        <begin position="1"/>
        <end position="439"/>
    </location>
</feature>
<dbReference type="AlphaFoldDB" id="A0A1U7M563"/>
<evidence type="ECO:0000259" key="13">
    <source>
        <dbReference type="PROSITE" id="PS51098"/>
    </source>
</evidence>
<keyword evidence="3" id="KW-1003">Cell membrane</keyword>
<evidence type="ECO:0000313" key="16">
    <source>
        <dbReference type="Proteomes" id="UP000186112"/>
    </source>
</evidence>
<dbReference type="CDD" id="cd00212">
    <property type="entry name" value="PTS_IIB_glc"/>
    <property type="match status" value="1"/>
</dbReference>
<feature type="transmembrane region" description="Helical" evidence="12">
    <location>
        <begin position="231"/>
        <end position="254"/>
    </location>
</feature>
<dbReference type="Proteomes" id="UP000186112">
    <property type="component" value="Unassembled WGS sequence"/>
</dbReference>
<dbReference type="PROSITE" id="PS01035">
    <property type="entry name" value="PTS_EIIB_TYPE_1_CYS"/>
    <property type="match status" value="1"/>
</dbReference>
<dbReference type="SUPFAM" id="SSF55604">
    <property type="entry name" value="Glucose permease domain IIB"/>
    <property type="match status" value="1"/>
</dbReference>
<keyword evidence="5" id="KW-0808">Transferase</keyword>
<evidence type="ECO:0000256" key="11">
    <source>
        <dbReference type="PROSITE-ProRule" id="PRU00421"/>
    </source>
</evidence>
<feature type="transmembrane region" description="Helical" evidence="12">
    <location>
        <begin position="296"/>
        <end position="314"/>
    </location>
</feature>
<dbReference type="Pfam" id="PF02378">
    <property type="entry name" value="PTS_EIIC"/>
    <property type="match status" value="1"/>
</dbReference>
<dbReference type="InterPro" id="IPR018113">
    <property type="entry name" value="PTrfase_EIIB_Cys"/>
</dbReference>
<feature type="transmembrane region" description="Helical" evidence="12">
    <location>
        <begin position="180"/>
        <end position="201"/>
    </location>
</feature>
<comment type="subcellular location">
    <subcellularLocation>
        <location evidence="1">Cell membrane</location>
        <topology evidence="1">Multi-pass membrane protein</topology>
    </subcellularLocation>
</comment>
<evidence type="ECO:0000256" key="8">
    <source>
        <dbReference type="ARBA" id="ARBA00022777"/>
    </source>
</evidence>
<dbReference type="GO" id="GO:0090563">
    <property type="term" value="F:protein-phosphocysteine-sugar phosphotransferase activity"/>
    <property type="evidence" value="ECO:0007669"/>
    <property type="project" value="TreeGrafter"/>
</dbReference>
<proteinExistence type="predicted"/>
<dbReference type="GO" id="GO:0008982">
    <property type="term" value="F:protein-N(PI)-phosphohistidine-sugar phosphotransferase activity"/>
    <property type="evidence" value="ECO:0007669"/>
    <property type="project" value="InterPro"/>
</dbReference>
<evidence type="ECO:0000256" key="7">
    <source>
        <dbReference type="ARBA" id="ARBA00022692"/>
    </source>
</evidence>
<keyword evidence="8" id="KW-0418">Kinase</keyword>